<organism evidence="1 2">
    <name type="scientific">Pedobacter antarcticus 4BY</name>
    <dbReference type="NCBI Taxonomy" id="1358423"/>
    <lineage>
        <taxon>Bacteria</taxon>
        <taxon>Pseudomonadati</taxon>
        <taxon>Bacteroidota</taxon>
        <taxon>Sphingobacteriia</taxon>
        <taxon>Sphingobacteriales</taxon>
        <taxon>Sphingobacteriaceae</taxon>
        <taxon>Pedobacter</taxon>
    </lineage>
</organism>
<comment type="caution">
    <text evidence="1">The sequence shown here is derived from an EMBL/GenBank/DDBJ whole genome shotgun (WGS) entry which is preliminary data.</text>
</comment>
<accession>A0A081PLF5</accession>
<proteinExistence type="predicted"/>
<dbReference type="RefSeq" id="WP_037437965.1">
    <property type="nucleotide sequence ID" value="NZ_JNFF01000013.1"/>
</dbReference>
<reference evidence="1 2" key="1">
    <citation type="journal article" date="1992" name="Int. J. Syst. Bacteriol.">
        <title>Sphingobacterium antarcticus sp. nov. a Psychrotrophic Bacterium from the Soils of Schirmacher Oasis, Antarctica.</title>
        <authorList>
            <person name="Shivaji S."/>
            <person name="Ray M.K."/>
            <person name="Rao N.S."/>
            <person name="Saiserr L."/>
            <person name="Jagannadham M.V."/>
            <person name="Kumar G.S."/>
            <person name="Reddy G."/>
            <person name="Bhargava P.M."/>
        </authorList>
    </citation>
    <scope>NUCLEOTIDE SEQUENCE [LARGE SCALE GENOMIC DNA]</scope>
    <source>
        <strain evidence="1 2">4BY</strain>
    </source>
</reference>
<gene>
    <name evidence="1" type="ORF">N180_11005</name>
</gene>
<dbReference type="Proteomes" id="UP000028007">
    <property type="component" value="Unassembled WGS sequence"/>
</dbReference>
<sequence>MGYKVEKFEIIDGKKTLPVAIHTLTEDDQTSHAVSIDGFENFEISKNQQEEWIAEPAGIISQVLFDQIIRLWTKQ</sequence>
<dbReference type="AlphaFoldDB" id="A0A081PLF5"/>
<evidence type="ECO:0000313" key="2">
    <source>
        <dbReference type="Proteomes" id="UP000028007"/>
    </source>
</evidence>
<protein>
    <submittedName>
        <fullName evidence="1">Uncharacterized protein</fullName>
    </submittedName>
</protein>
<dbReference type="OrthoDB" id="769787at2"/>
<keyword evidence="2" id="KW-1185">Reference proteome</keyword>
<dbReference type="EMBL" id="JNFF01000013">
    <property type="protein sequence ID" value="KEQ31528.1"/>
    <property type="molecule type" value="Genomic_DNA"/>
</dbReference>
<evidence type="ECO:0000313" key="1">
    <source>
        <dbReference type="EMBL" id="KEQ31528.1"/>
    </source>
</evidence>
<name>A0A081PLF5_9SPHI</name>